<reference evidence="1" key="1">
    <citation type="submission" date="2018-02" db="EMBL/GenBank/DDBJ databases">
        <title>Rhizophora mucronata_Transcriptome.</title>
        <authorList>
            <person name="Meera S.P."/>
            <person name="Sreeshan A."/>
            <person name="Augustine A."/>
        </authorList>
    </citation>
    <scope>NUCLEOTIDE SEQUENCE</scope>
    <source>
        <tissue evidence="1">Leaf</tissue>
    </source>
</reference>
<sequence>MAKKLKQEKEREREG</sequence>
<protein>
    <submittedName>
        <fullName evidence="1">Uncharacterized protein</fullName>
    </submittedName>
</protein>
<dbReference type="EMBL" id="GGEC01009237">
    <property type="protein sequence ID" value="MBW89720.1"/>
    <property type="molecule type" value="Transcribed_RNA"/>
</dbReference>
<proteinExistence type="predicted"/>
<accession>A0A2P2J8D0</accession>
<organism evidence="1">
    <name type="scientific">Rhizophora mucronata</name>
    <name type="common">Asiatic mangrove</name>
    <dbReference type="NCBI Taxonomy" id="61149"/>
    <lineage>
        <taxon>Eukaryota</taxon>
        <taxon>Viridiplantae</taxon>
        <taxon>Streptophyta</taxon>
        <taxon>Embryophyta</taxon>
        <taxon>Tracheophyta</taxon>
        <taxon>Spermatophyta</taxon>
        <taxon>Magnoliopsida</taxon>
        <taxon>eudicotyledons</taxon>
        <taxon>Gunneridae</taxon>
        <taxon>Pentapetalae</taxon>
        <taxon>rosids</taxon>
        <taxon>fabids</taxon>
        <taxon>Malpighiales</taxon>
        <taxon>Rhizophoraceae</taxon>
        <taxon>Rhizophora</taxon>
    </lineage>
</organism>
<evidence type="ECO:0000313" key="1">
    <source>
        <dbReference type="EMBL" id="MBW89720.1"/>
    </source>
</evidence>
<name>A0A2P2J8D0_RHIMU</name>